<proteinExistence type="predicted"/>
<sequence>MGYDQHDSQELCAYLLDILHEDTNRVRKKPYVEKPEQEENESDEVAADKHGICICNGRIREYWRISWVKLLNATRSKKEERNEFYAKIVKFIQGCKKCSDSDDSDKVPEDVPMEGTDQAKQNDSKPKRDSTEDESLTLEEYSEMSKQFKTIRTPRELQNNKSVLESTTIGSVTESNTASVNGCAVLAKPSDEEEQELAVDKIDLAKMYALFVHLPSKVQDDINLDAIFIKEEYLTEQQQKEKCNQMMQMFDFPLNDLDLRELVTHWDEGKEPIYDLYAVSNHFGGVGGGHYTAYAKGDDGTWCNFDDSRVTSGIDESEVVSPAAYCLYYKRKDVTFNCDKAIVEDMARGMALASEKDSSTSDRNDDMEIDNQSDSFLFCDDSAAPSGLSMSDDEPPPLTSDSSDHDLPNSYDGLPRQ</sequence>
<dbReference type="Pfam" id="PF00443">
    <property type="entry name" value="UCH"/>
    <property type="match status" value="1"/>
</dbReference>
<dbReference type="InterPro" id="IPR018200">
    <property type="entry name" value="USP_CS"/>
</dbReference>
<dbReference type="Proteomes" id="UP001224775">
    <property type="component" value="Unassembled WGS sequence"/>
</dbReference>
<dbReference type="InterPro" id="IPR050185">
    <property type="entry name" value="Ub_carboxyl-term_hydrolase"/>
</dbReference>
<feature type="compositionally biased region" description="Basic and acidic residues" evidence="1">
    <location>
        <begin position="354"/>
        <end position="366"/>
    </location>
</feature>
<dbReference type="InterPro" id="IPR028889">
    <property type="entry name" value="USP"/>
</dbReference>
<dbReference type="PROSITE" id="PS50235">
    <property type="entry name" value="USP_3"/>
    <property type="match status" value="1"/>
</dbReference>
<protein>
    <submittedName>
        <fullName evidence="3">Ubiquitin carboxyl-terminal hydrolase</fullName>
        <ecNumber evidence="3">3.4.19.12</ecNumber>
    </submittedName>
</protein>
<comment type="caution">
    <text evidence="3">The sequence shown here is derived from an EMBL/GenBank/DDBJ whole genome shotgun (WGS) entry which is preliminary data.</text>
</comment>
<gene>
    <name evidence="3" type="ORF">QTG54_000756</name>
</gene>
<accession>A0AAD8YMP0</accession>
<evidence type="ECO:0000313" key="4">
    <source>
        <dbReference type="Proteomes" id="UP001224775"/>
    </source>
</evidence>
<feature type="domain" description="USP" evidence="2">
    <location>
        <begin position="1"/>
        <end position="332"/>
    </location>
</feature>
<dbReference type="InterPro" id="IPR038765">
    <property type="entry name" value="Papain-like_cys_pep_sf"/>
</dbReference>
<dbReference type="PANTHER" id="PTHR21646">
    <property type="entry name" value="UBIQUITIN CARBOXYL-TERMINAL HYDROLASE"/>
    <property type="match status" value="1"/>
</dbReference>
<feature type="compositionally biased region" description="Basic and acidic residues" evidence="1">
    <location>
        <begin position="97"/>
        <end position="109"/>
    </location>
</feature>
<dbReference type="GO" id="GO:0016579">
    <property type="term" value="P:protein deubiquitination"/>
    <property type="evidence" value="ECO:0007669"/>
    <property type="project" value="InterPro"/>
</dbReference>
<evidence type="ECO:0000256" key="1">
    <source>
        <dbReference type="SAM" id="MobiDB-lite"/>
    </source>
</evidence>
<dbReference type="EC" id="3.4.19.12" evidence="3"/>
<evidence type="ECO:0000313" key="3">
    <source>
        <dbReference type="EMBL" id="KAK1748817.1"/>
    </source>
</evidence>
<dbReference type="PROSITE" id="PS00973">
    <property type="entry name" value="USP_2"/>
    <property type="match status" value="1"/>
</dbReference>
<keyword evidence="4" id="KW-1185">Reference proteome</keyword>
<keyword evidence="3" id="KW-0378">Hydrolase</keyword>
<dbReference type="GO" id="GO:0004843">
    <property type="term" value="F:cysteine-type deubiquitinase activity"/>
    <property type="evidence" value="ECO:0007669"/>
    <property type="project" value="UniProtKB-EC"/>
</dbReference>
<organism evidence="3 4">
    <name type="scientific">Skeletonema marinoi</name>
    <dbReference type="NCBI Taxonomy" id="267567"/>
    <lineage>
        <taxon>Eukaryota</taxon>
        <taxon>Sar</taxon>
        <taxon>Stramenopiles</taxon>
        <taxon>Ochrophyta</taxon>
        <taxon>Bacillariophyta</taxon>
        <taxon>Coscinodiscophyceae</taxon>
        <taxon>Thalassiosirophycidae</taxon>
        <taxon>Thalassiosirales</taxon>
        <taxon>Skeletonemataceae</taxon>
        <taxon>Skeletonema</taxon>
        <taxon>Skeletonema marinoi-dohrnii complex</taxon>
    </lineage>
</organism>
<name>A0AAD8YMP0_9STRA</name>
<dbReference type="SUPFAM" id="SSF54001">
    <property type="entry name" value="Cysteine proteinases"/>
    <property type="match status" value="1"/>
</dbReference>
<feature type="compositionally biased region" description="Basic and acidic residues" evidence="1">
    <location>
        <begin position="120"/>
        <end position="130"/>
    </location>
</feature>
<dbReference type="EMBL" id="JATAAI010000001">
    <property type="protein sequence ID" value="KAK1748817.1"/>
    <property type="molecule type" value="Genomic_DNA"/>
</dbReference>
<reference evidence="3" key="1">
    <citation type="submission" date="2023-06" db="EMBL/GenBank/DDBJ databases">
        <title>Survivors Of The Sea: Transcriptome response of Skeletonema marinoi to long-term dormancy.</title>
        <authorList>
            <person name="Pinder M.I.M."/>
            <person name="Kourtchenko O."/>
            <person name="Robertson E.K."/>
            <person name="Larsson T."/>
            <person name="Maumus F."/>
            <person name="Osuna-Cruz C.M."/>
            <person name="Vancaester E."/>
            <person name="Stenow R."/>
            <person name="Vandepoele K."/>
            <person name="Ploug H."/>
            <person name="Bruchert V."/>
            <person name="Godhe A."/>
            <person name="Topel M."/>
        </authorList>
    </citation>
    <scope>NUCLEOTIDE SEQUENCE</scope>
    <source>
        <strain evidence="3">R05AC</strain>
    </source>
</reference>
<feature type="region of interest" description="Disordered" evidence="1">
    <location>
        <begin position="354"/>
        <end position="417"/>
    </location>
</feature>
<feature type="region of interest" description="Disordered" evidence="1">
    <location>
        <begin position="97"/>
        <end position="139"/>
    </location>
</feature>
<dbReference type="Gene3D" id="3.90.70.10">
    <property type="entry name" value="Cysteine proteinases"/>
    <property type="match status" value="1"/>
</dbReference>
<evidence type="ECO:0000259" key="2">
    <source>
        <dbReference type="PROSITE" id="PS50235"/>
    </source>
</evidence>
<dbReference type="InterPro" id="IPR001394">
    <property type="entry name" value="Peptidase_C19_UCH"/>
</dbReference>
<dbReference type="AlphaFoldDB" id="A0AAD8YMP0"/>